<dbReference type="Pfam" id="PF14541">
    <property type="entry name" value="TAXi_C"/>
    <property type="match status" value="1"/>
</dbReference>
<dbReference type="GO" id="GO:0006508">
    <property type="term" value="P:proteolysis"/>
    <property type="evidence" value="ECO:0007669"/>
    <property type="project" value="InterPro"/>
</dbReference>
<proteinExistence type="inferred from homology"/>
<comment type="similarity">
    <text evidence="1">Belongs to the peptidase A1 family.</text>
</comment>
<organism evidence="5 6">
    <name type="scientific">Papaver atlanticum</name>
    <dbReference type="NCBI Taxonomy" id="357466"/>
    <lineage>
        <taxon>Eukaryota</taxon>
        <taxon>Viridiplantae</taxon>
        <taxon>Streptophyta</taxon>
        <taxon>Embryophyta</taxon>
        <taxon>Tracheophyta</taxon>
        <taxon>Spermatophyta</taxon>
        <taxon>Magnoliopsida</taxon>
        <taxon>Ranunculales</taxon>
        <taxon>Papaveraceae</taxon>
        <taxon>Papaveroideae</taxon>
        <taxon>Papaver</taxon>
    </lineage>
</organism>
<dbReference type="AlphaFoldDB" id="A0AAD4T0K3"/>
<dbReference type="PANTHER" id="PTHR13683">
    <property type="entry name" value="ASPARTYL PROTEASES"/>
    <property type="match status" value="1"/>
</dbReference>
<evidence type="ECO:0000256" key="1">
    <source>
        <dbReference type="ARBA" id="ARBA00007447"/>
    </source>
</evidence>
<dbReference type="InterPro" id="IPR033121">
    <property type="entry name" value="PEPTIDASE_A1"/>
</dbReference>
<reference evidence="5" key="1">
    <citation type="submission" date="2022-04" db="EMBL/GenBank/DDBJ databases">
        <title>A functionally conserved STORR gene fusion in Papaver species that diverged 16.8 million years ago.</title>
        <authorList>
            <person name="Catania T."/>
        </authorList>
    </citation>
    <scope>NUCLEOTIDE SEQUENCE</scope>
    <source>
        <strain evidence="5">S-188037</strain>
    </source>
</reference>
<protein>
    <recommendedName>
        <fullName evidence="4">Peptidase A1 domain-containing protein</fullName>
    </recommendedName>
</protein>
<dbReference type="GO" id="GO:0004190">
    <property type="term" value="F:aspartic-type endopeptidase activity"/>
    <property type="evidence" value="ECO:0007669"/>
    <property type="project" value="InterPro"/>
</dbReference>
<comment type="caution">
    <text evidence="5">The sequence shown here is derived from an EMBL/GenBank/DDBJ whole genome shotgun (WGS) entry which is preliminary data.</text>
</comment>
<feature type="active site" evidence="2">
    <location>
        <position position="103"/>
    </location>
</feature>
<dbReference type="InterPro" id="IPR034164">
    <property type="entry name" value="Pepsin-like_dom"/>
</dbReference>
<feature type="chain" id="PRO_5042225771" description="Peptidase A1 domain-containing protein" evidence="3">
    <location>
        <begin position="20"/>
        <end position="468"/>
    </location>
</feature>
<dbReference type="Proteomes" id="UP001202328">
    <property type="component" value="Unassembled WGS sequence"/>
</dbReference>
<dbReference type="PRINTS" id="PR00792">
    <property type="entry name" value="PEPSIN"/>
</dbReference>
<feature type="signal peptide" evidence="3">
    <location>
        <begin position="1"/>
        <end position="19"/>
    </location>
</feature>
<evidence type="ECO:0000256" key="2">
    <source>
        <dbReference type="PIRSR" id="PIRSR601461-1"/>
    </source>
</evidence>
<name>A0AAD4T0K3_9MAGN</name>
<keyword evidence="6" id="KW-1185">Reference proteome</keyword>
<evidence type="ECO:0000313" key="5">
    <source>
        <dbReference type="EMBL" id="KAI3929924.1"/>
    </source>
</evidence>
<dbReference type="PROSITE" id="PS51767">
    <property type="entry name" value="PEPTIDASE_A1"/>
    <property type="match status" value="1"/>
</dbReference>
<dbReference type="SUPFAM" id="SSF50630">
    <property type="entry name" value="Acid proteases"/>
    <property type="match status" value="1"/>
</dbReference>
<dbReference type="Pfam" id="PF14543">
    <property type="entry name" value="TAXi_N"/>
    <property type="match status" value="1"/>
</dbReference>
<dbReference type="Gene3D" id="2.40.70.10">
    <property type="entry name" value="Acid Proteases"/>
    <property type="match status" value="2"/>
</dbReference>
<accession>A0AAD4T0K3</accession>
<keyword evidence="3" id="KW-0732">Signal</keyword>
<dbReference type="CDD" id="cd05471">
    <property type="entry name" value="pepsin_like"/>
    <property type="match status" value="1"/>
</dbReference>
<dbReference type="InterPro" id="IPR032799">
    <property type="entry name" value="TAXi_C"/>
</dbReference>
<dbReference type="EMBL" id="JAJJMB010007553">
    <property type="protein sequence ID" value="KAI3929924.1"/>
    <property type="molecule type" value="Genomic_DNA"/>
</dbReference>
<dbReference type="InterPro" id="IPR032861">
    <property type="entry name" value="TAXi_N"/>
</dbReference>
<evidence type="ECO:0000256" key="3">
    <source>
        <dbReference type="SAM" id="SignalP"/>
    </source>
</evidence>
<dbReference type="InterPro" id="IPR001461">
    <property type="entry name" value="Aspartic_peptidase_A1"/>
</dbReference>
<feature type="domain" description="Peptidase A1" evidence="4">
    <location>
        <begin position="85"/>
        <end position="449"/>
    </location>
</feature>
<feature type="active site" evidence="2">
    <location>
        <position position="328"/>
    </location>
</feature>
<sequence length="468" mass="51907">MSIQTTVLLLLLLLVLVSADLSQSEDGGGGVLKLEHKFGGLASVTSLEDLKKHDLNRHERRLITAVPAFDFPLDGGQPISGTGLYYTNITVGSPPEVYHFHVDTATDAMWFHHCCRTDSCPSNLPNKAKIYNLQKSSTSRSVHCDEEFCHEINKDNAYPFYLYYCSKPGAECETHVAPYGEVSHMVSYLVNDLTSFTQISGNKTEISSNSSVTFGCRILPAERAFYPRHDPSLDGVLGFSNSSTSVLSQLVSSGKIKKKKFAHCLDRKNGGGVFVIGDVDQPELRTTSLFSKGSHYHVNMKSIKVGDVFLKFSEEVFPVGDVKGTVIDSSTTMAYFPVEIFDQLYKMVMSSQQLSGLETRVVHELYTCFSFDKNVDDSFPTITFTFDGSTELKTYPHEYLFQLAAESDWCLGLHDNRKFHLRDMIVLGDLVLSNKVVSYDLDTNSLGLAEHDCASTIGVKDDVVLSHS</sequence>
<evidence type="ECO:0000313" key="6">
    <source>
        <dbReference type="Proteomes" id="UP001202328"/>
    </source>
</evidence>
<gene>
    <name evidence="5" type="ORF">MKW98_004078</name>
</gene>
<dbReference type="PANTHER" id="PTHR13683:SF768">
    <property type="entry name" value="EUKARYOTIC ASPARTYL PROTEASE FAMILY PROTEIN"/>
    <property type="match status" value="1"/>
</dbReference>
<dbReference type="InterPro" id="IPR021109">
    <property type="entry name" value="Peptidase_aspartic_dom_sf"/>
</dbReference>
<evidence type="ECO:0000259" key="4">
    <source>
        <dbReference type="PROSITE" id="PS51767"/>
    </source>
</evidence>